<dbReference type="EMBL" id="BAABFT010000004">
    <property type="protein sequence ID" value="GAA4319562.1"/>
    <property type="molecule type" value="Genomic_DNA"/>
</dbReference>
<dbReference type="RefSeq" id="WP_345210744.1">
    <property type="nucleotide sequence ID" value="NZ_BAABFT010000004.1"/>
</dbReference>
<evidence type="ECO:0000313" key="3">
    <source>
        <dbReference type="Proteomes" id="UP001500582"/>
    </source>
</evidence>
<keyword evidence="3" id="KW-1185">Reference proteome</keyword>
<organism evidence="2 3">
    <name type="scientific">Mucilaginibacter gynuensis</name>
    <dbReference type="NCBI Taxonomy" id="1302236"/>
    <lineage>
        <taxon>Bacteria</taxon>
        <taxon>Pseudomonadati</taxon>
        <taxon>Bacteroidota</taxon>
        <taxon>Sphingobacteriia</taxon>
        <taxon>Sphingobacteriales</taxon>
        <taxon>Sphingobacteriaceae</taxon>
        <taxon>Mucilaginibacter</taxon>
    </lineage>
</organism>
<proteinExistence type="predicted"/>
<sequence>MKKLLLIVNLILFTTSLSFAQKTDARVKTTERFIQAVFADNKDAVFITNELLYHTPNDKISTYERFDMVDSQVKLFKKKYGKAFAGARYSVSSYTAYKGKKLSFANPKDIYIVSIKNKPVVYLLFHENRIFGFDYVVKGNKGDFVIF</sequence>
<accession>A0ABP8G8R6</accession>
<name>A0ABP8G8R6_9SPHI</name>
<dbReference type="Proteomes" id="UP001500582">
    <property type="component" value="Unassembled WGS sequence"/>
</dbReference>
<evidence type="ECO:0000256" key="1">
    <source>
        <dbReference type="SAM" id="SignalP"/>
    </source>
</evidence>
<evidence type="ECO:0008006" key="4">
    <source>
        <dbReference type="Google" id="ProtNLM"/>
    </source>
</evidence>
<evidence type="ECO:0000313" key="2">
    <source>
        <dbReference type="EMBL" id="GAA4319562.1"/>
    </source>
</evidence>
<keyword evidence="1" id="KW-0732">Signal</keyword>
<reference evidence="3" key="1">
    <citation type="journal article" date="2019" name="Int. J. Syst. Evol. Microbiol.">
        <title>The Global Catalogue of Microorganisms (GCM) 10K type strain sequencing project: providing services to taxonomists for standard genome sequencing and annotation.</title>
        <authorList>
            <consortium name="The Broad Institute Genomics Platform"/>
            <consortium name="The Broad Institute Genome Sequencing Center for Infectious Disease"/>
            <person name="Wu L."/>
            <person name="Ma J."/>
        </authorList>
    </citation>
    <scope>NUCLEOTIDE SEQUENCE [LARGE SCALE GENOMIC DNA]</scope>
    <source>
        <strain evidence="3">JCM 17705</strain>
    </source>
</reference>
<comment type="caution">
    <text evidence="2">The sequence shown here is derived from an EMBL/GenBank/DDBJ whole genome shotgun (WGS) entry which is preliminary data.</text>
</comment>
<gene>
    <name evidence="2" type="ORF">GCM10023149_18330</name>
</gene>
<protein>
    <recommendedName>
        <fullName evidence="4">DUF4251 domain-containing protein</fullName>
    </recommendedName>
</protein>
<feature type="chain" id="PRO_5047441856" description="DUF4251 domain-containing protein" evidence="1">
    <location>
        <begin position="21"/>
        <end position="147"/>
    </location>
</feature>
<feature type="signal peptide" evidence="1">
    <location>
        <begin position="1"/>
        <end position="20"/>
    </location>
</feature>